<proteinExistence type="predicted"/>
<dbReference type="AlphaFoldDB" id="A0ABC9GN72"/>
<feature type="transmembrane region" description="Helical" evidence="1">
    <location>
        <begin position="114"/>
        <end position="139"/>
    </location>
</feature>
<keyword evidence="1" id="KW-1133">Transmembrane helix</keyword>
<evidence type="ECO:0000256" key="1">
    <source>
        <dbReference type="SAM" id="Phobius"/>
    </source>
</evidence>
<dbReference type="EMBL" id="OZ075119">
    <property type="protein sequence ID" value="CAL5096771.1"/>
    <property type="molecule type" value="Genomic_DNA"/>
</dbReference>
<feature type="transmembrane region" description="Helical" evidence="1">
    <location>
        <begin position="77"/>
        <end position="94"/>
    </location>
</feature>
<protein>
    <submittedName>
        <fullName evidence="2">Uncharacterized protein</fullName>
    </submittedName>
</protein>
<name>A0ABC9GN72_9POAL</name>
<sequence>MDSSKNHATVTFLGAGGFPVAADERRQQSPAPDGPVKLRRHRLLGAVRVACDCGIIGSQFMLSSLDVREGPWRRLQLALVGLAYAAVAALVWFGRGLPADGSAQWKKLAAKLAATGVGGVLAYCTNSWVPCGLFLFIYIL</sequence>
<dbReference type="Proteomes" id="UP001497457">
    <property type="component" value="Chromosome 9rd"/>
</dbReference>
<organism evidence="2 3">
    <name type="scientific">Urochloa decumbens</name>
    <dbReference type="NCBI Taxonomy" id="240449"/>
    <lineage>
        <taxon>Eukaryota</taxon>
        <taxon>Viridiplantae</taxon>
        <taxon>Streptophyta</taxon>
        <taxon>Embryophyta</taxon>
        <taxon>Tracheophyta</taxon>
        <taxon>Spermatophyta</taxon>
        <taxon>Magnoliopsida</taxon>
        <taxon>Liliopsida</taxon>
        <taxon>Poales</taxon>
        <taxon>Poaceae</taxon>
        <taxon>PACMAD clade</taxon>
        <taxon>Panicoideae</taxon>
        <taxon>Panicodae</taxon>
        <taxon>Paniceae</taxon>
        <taxon>Melinidinae</taxon>
        <taxon>Urochloa</taxon>
    </lineage>
</organism>
<keyword evidence="1" id="KW-0812">Transmembrane</keyword>
<reference evidence="2" key="1">
    <citation type="submission" date="2024-10" db="EMBL/GenBank/DDBJ databases">
        <authorList>
            <person name="Ryan C."/>
        </authorList>
    </citation>
    <scope>NUCLEOTIDE SEQUENCE [LARGE SCALE GENOMIC DNA]</scope>
</reference>
<accession>A0ABC9GN72</accession>
<evidence type="ECO:0000313" key="2">
    <source>
        <dbReference type="EMBL" id="CAL5096771.1"/>
    </source>
</evidence>
<keyword evidence="3" id="KW-1185">Reference proteome</keyword>
<gene>
    <name evidence="2" type="ORF">URODEC1_LOCUS117268</name>
</gene>
<keyword evidence="1" id="KW-0472">Membrane</keyword>
<evidence type="ECO:0000313" key="3">
    <source>
        <dbReference type="Proteomes" id="UP001497457"/>
    </source>
</evidence>